<dbReference type="RefSeq" id="WP_067587883.1">
    <property type="nucleotide sequence ID" value="NZ_JABMCZ010000005.1"/>
</dbReference>
<organism evidence="1 2">
    <name type="scientific">Nocardia terpenica</name>
    <dbReference type="NCBI Taxonomy" id="455432"/>
    <lineage>
        <taxon>Bacteria</taxon>
        <taxon>Bacillati</taxon>
        <taxon>Actinomycetota</taxon>
        <taxon>Actinomycetes</taxon>
        <taxon>Mycobacteriales</taxon>
        <taxon>Nocardiaceae</taxon>
        <taxon>Nocardia</taxon>
    </lineage>
</organism>
<dbReference type="OrthoDB" id="4556777at2"/>
<dbReference type="Proteomes" id="UP000076512">
    <property type="component" value="Unassembled WGS sequence"/>
</dbReference>
<dbReference type="STRING" id="455432.AWN90_25510"/>
<sequence length="118" mass="13107">MGRLLFLAFFVVVVALAVWWISREWSGNAERVANHKAEVRRYLDHMGSELILLDPDNDTALAALGEASDRMNTARTQLASATTLGQVRIARETARSGLYFIRKAREAMGLDPGPPIPR</sequence>
<name>A0A164NJN2_9NOCA</name>
<evidence type="ECO:0000313" key="2">
    <source>
        <dbReference type="Proteomes" id="UP000076512"/>
    </source>
</evidence>
<comment type="caution">
    <text evidence="1">The sequence shown here is derived from an EMBL/GenBank/DDBJ whole genome shotgun (WGS) entry which is preliminary data.</text>
</comment>
<evidence type="ECO:0000313" key="1">
    <source>
        <dbReference type="EMBL" id="KZM74433.1"/>
    </source>
</evidence>
<proteinExistence type="predicted"/>
<dbReference type="EMBL" id="LWGR01000005">
    <property type="protein sequence ID" value="KZM74433.1"/>
    <property type="molecule type" value="Genomic_DNA"/>
</dbReference>
<gene>
    <name evidence="1" type="ORF">AWN90_25510</name>
</gene>
<accession>A0A164NJN2</accession>
<reference evidence="1 2" key="1">
    <citation type="submission" date="2016-04" db="EMBL/GenBank/DDBJ databases">
        <authorList>
            <person name="Evans L.H."/>
            <person name="Alamgir A."/>
            <person name="Owens N."/>
            <person name="Weber N.D."/>
            <person name="Virtaneva K."/>
            <person name="Barbian K."/>
            <person name="Babar A."/>
            <person name="Rosenke K."/>
        </authorList>
    </citation>
    <scope>NUCLEOTIDE SEQUENCE [LARGE SCALE GENOMIC DNA]</scope>
    <source>
        <strain evidence="1 2">IFM 0406</strain>
    </source>
</reference>
<protein>
    <submittedName>
        <fullName evidence="1">Uncharacterized protein</fullName>
    </submittedName>
</protein>
<keyword evidence="2" id="KW-1185">Reference proteome</keyword>
<dbReference type="AlphaFoldDB" id="A0A164NJN2"/>